<evidence type="ECO:0000256" key="1">
    <source>
        <dbReference type="ARBA" id="ARBA00012513"/>
    </source>
</evidence>
<feature type="compositionally biased region" description="Polar residues" evidence="10">
    <location>
        <begin position="384"/>
        <end position="396"/>
    </location>
</feature>
<feature type="compositionally biased region" description="Low complexity" evidence="10">
    <location>
        <begin position="578"/>
        <end position="588"/>
    </location>
</feature>
<dbReference type="PROSITE" id="PS00108">
    <property type="entry name" value="PROTEIN_KINASE_ST"/>
    <property type="match status" value="1"/>
</dbReference>
<dbReference type="Gene3D" id="3.30.200.20">
    <property type="entry name" value="Phosphorylase Kinase, domain 1"/>
    <property type="match status" value="1"/>
</dbReference>
<feature type="domain" description="PASTA" evidence="13">
    <location>
        <begin position="491"/>
        <end position="558"/>
    </location>
</feature>
<keyword evidence="4 9" id="KW-0547">Nucleotide-binding</keyword>
<keyword evidence="11" id="KW-1133">Transmembrane helix</keyword>
<accession>A0ABT9XKL2</accession>
<dbReference type="EMBL" id="JAUSTP010000025">
    <property type="protein sequence ID" value="MDQ0190842.1"/>
    <property type="molecule type" value="Genomic_DNA"/>
</dbReference>
<dbReference type="InterPro" id="IPR017441">
    <property type="entry name" value="Protein_kinase_ATP_BS"/>
</dbReference>
<evidence type="ECO:0000256" key="7">
    <source>
        <dbReference type="ARBA" id="ARBA00047899"/>
    </source>
</evidence>
<evidence type="ECO:0000256" key="4">
    <source>
        <dbReference type="ARBA" id="ARBA00022741"/>
    </source>
</evidence>
<dbReference type="InterPro" id="IPR008271">
    <property type="entry name" value="Ser/Thr_kinase_AS"/>
</dbReference>
<feature type="region of interest" description="Disordered" evidence="10">
    <location>
        <begin position="384"/>
        <end position="408"/>
    </location>
</feature>
<dbReference type="SUPFAM" id="SSF56112">
    <property type="entry name" value="Protein kinase-like (PK-like)"/>
    <property type="match status" value="1"/>
</dbReference>
<reference evidence="14 15" key="1">
    <citation type="submission" date="2023-07" db="EMBL/GenBank/DDBJ databases">
        <title>Genomic Encyclopedia of Type Strains, Phase IV (KMG-IV): sequencing the most valuable type-strain genomes for metagenomic binning, comparative biology and taxonomic classification.</title>
        <authorList>
            <person name="Goeker M."/>
        </authorList>
    </citation>
    <scope>NUCLEOTIDE SEQUENCE [LARGE SCALE GENOMIC DNA]</scope>
    <source>
        <strain evidence="14 15">DSM 4006</strain>
    </source>
</reference>
<keyword evidence="3 14" id="KW-0808">Transferase</keyword>
<evidence type="ECO:0000256" key="11">
    <source>
        <dbReference type="SAM" id="Phobius"/>
    </source>
</evidence>
<feature type="binding site" evidence="9">
    <location>
        <position position="39"/>
    </location>
    <ligand>
        <name>ATP</name>
        <dbReference type="ChEBI" id="CHEBI:30616"/>
    </ligand>
</feature>
<evidence type="ECO:0000256" key="2">
    <source>
        <dbReference type="ARBA" id="ARBA00022527"/>
    </source>
</evidence>
<evidence type="ECO:0000256" key="3">
    <source>
        <dbReference type="ARBA" id="ARBA00022679"/>
    </source>
</evidence>
<proteinExistence type="predicted"/>
<dbReference type="CDD" id="cd14014">
    <property type="entry name" value="STKc_PknB_like"/>
    <property type="match status" value="1"/>
</dbReference>
<evidence type="ECO:0000256" key="5">
    <source>
        <dbReference type="ARBA" id="ARBA00022777"/>
    </source>
</evidence>
<feature type="transmembrane region" description="Helical" evidence="11">
    <location>
        <begin position="327"/>
        <end position="348"/>
    </location>
</feature>
<dbReference type="PROSITE" id="PS00107">
    <property type="entry name" value="PROTEIN_KINASE_ATP"/>
    <property type="match status" value="1"/>
</dbReference>
<keyword evidence="2" id="KW-0723">Serine/threonine-protein kinase</keyword>
<evidence type="ECO:0000256" key="6">
    <source>
        <dbReference type="ARBA" id="ARBA00022840"/>
    </source>
</evidence>
<comment type="caution">
    <text evidence="14">The sequence shown here is derived from an EMBL/GenBank/DDBJ whole genome shotgun (WGS) entry which is preliminary data.</text>
</comment>
<dbReference type="Gene3D" id="2.60.40.2560">
    <property type="match status" value="1"/>
</dbReference>
<dbReference type="PROSITE" id="PS51178">
    <property type="entry name" value="PASTA"/>
    <property type="match status" value="3"/>
</dbReference>
<dbReference type="PANTHER" id="PTHR43289">
    <property type="entry name" value="MITOGEN-ACTIVATED PROTEIN KINASE KINASE KINASE 20-RELATED"/>
    <property type="match status" value="1"/>
</dbReference>
<dbReference type="EC" id="2.7.11.1" evidence="1"/>
<dbReference type="Proteomes" id="UP001232973">
    <property type="component" value="Unassembled WGS sequence"/>
</dbReference>
<dbReference type="InterPro" id="IPR011009">
    <property type="entry name" value="Kinase-like_dom_sf"/>
</dbReference>
<keyword evidence="6 9" id="KW-0067">ATP-binding</keyword>
<evidence type="ECO:0000259" key="13">
    <source>
        <dbReference type="PROSITE" id="PS51178"/>
    </source>
</evidence>
<comment type="catalytic activity">
    <reaction evidence="8">
        <text>L-seryl-[protein] + ATP = O-phospho-L-seryl-[protein] + ADP + H(+)</text>
        <dbReference type="Rhea" id="RHEA:17989"/>
        <dbReference type="Rhea" id="RHEA-COMP:9863"/>
        <dbReference type="Rhea" id="RHEA-COMP:11604"/>
        <dbReference type="ChEBI" id="CHEBI:15378"/>
        <dbReference type="ChEBI" id="CHEBI:29999"/>
        <dbReference type="ChEBI" id="CHEBI:30616"/>
        <dbReference type="ChEBI" id="CHEBI:83421"/>
        <dbReference type="ChEBI" id="CHEBI:456216"/>
        <dbReference type="EC" id="2.7.11.1"/>
    </reaction>
</comment>
<evidence type="ECO:0000256" key="9">
    <source>
        <dbReference type="PROSITE-ProRule" id="PRU10141"/>
    </source>
</evidence>
<keyword evidence="5 14" id="KW-0418">Kinase</keyword>
<protein>
    <recommendedName>
        <fullName evidence="1">non-specific serine/threonine protein kinase</fullName>
        <ecNumber evidence="1">2.7.11.1</ecNumber>
    </recommendedName>
</protein>
<keyword evidence="15" id="KW-1185">Reference proteome</keyword>
<dbReference type="PANTHER" id="PTHR43289:SF34">
    <property type="entry name" value="SERINE_THREONINE-PROTEIN KINASE YBDM-RELATED"/>
    <property type="match status" value="1"/>
</dbReference>
<dbReference type="Gene3D" id="3.30.10.20">
    <property type="match status" value="3"/>
</dbReference>
<evidence type="ECO:0000313" key="14">
    <source>
        <dbReference type="EMBL" id="MDQ0190842.1"/>
    </source>
</evidence>
<feature type="region of interest" description="Disordered" evidence="10">
    <location>
        <begin position="564"/>
        <end position="597"/>
    </location>
</feature>
<name>A0ABT9XKL2_9BACL</name>
<dbReference type="Pfam" id="PF03793">
    <property type="entry name" value="PASTA"/>
    <property type="match status" value="3"/>
</dbReference>
<dbReference type="Gene3D" id="1.10.510.10">
    <property type="entry name" value="Transferase(Phosphotransferase) domain 1"/>
    <property type="match status" value="1"/>
</dbReference>
<evidence type="ECO:0000259" key="12">
    <source>
        <dbReference type="PROSITE" id="PS50011"/>
    </source>
</evidence>
<gene>
    <name evidence="14" type="ORF">J2S03_002709</name>
</gene>
<keyword evidence="11" id="KW-0472">Membrane</keyword>
<evidence type="ECO:0000313" key="15">
    <source>
        <dbReference type="Proteomes" id="UP001232973"/>
    </source>
</evidence>
<feature type="domain" description="Protein kinase" evidence="12">
    <location>
        <begin position="10"/>
        <end position="272"/>
    </location>
</feature>
<evidence type="ECO:0000256" key="8">
    <source>
        <dbReference type="ARBA" id="ARBA00048679"/>
    </source>
</evidence>
<organism evidence="14 15">
    <name type="scientific">Alicyclobacillus cycloheptanicus</name>
    <dbReference type="NCBI Taxonomy" id="1457"/>
    <lineage>
        <taxon>Bacteria</taxon>
        <taxon>Bacillati</taxon>
        <taxon>Bacillota</taxon>
        <taxon>Bacilli</taxon>
        <taxon>Bacillales</taxon>
        <taxon>Alicyclobacillaceae</taxon>
        <taxon>Alicyclobacillus</taxon>
    </lineage>
</organism>
<sequence length="670" mass="72276">MTIKRLGGRYELETVIGGGGMAVVYKALDTLLNRTVAVKMLRAQYAGDEEFVNRFRQEAQSAARLSHPNIVSLYDVGMSEGEYYIVMEYVNGPTLKDVIRERAPLPVPEALDITQQICDALAHAHDHRIIHRDVKPHNILLTQSGQVKVTDFGIARAVTGNTITLQHDTSVLGSVHYFSPEQARGGAASVKSDIYSVGVVLYEMLTKQLPFSGDSPVSVALKHLRDRFVDPRDINPDIPQSVENIILRCLVKRPEARYPDMRAVKADLQTALDNPDVPKFVTPADTTTEETIAIPAIGGTRAAISSSSDGQAADPQPKKRRKWWKSLMWTGVGLAVLCVGALAAYYIVMDLVQVPNVTMPNVIGKTEQQAITILVKDGFSRGQIHTQQAASAQQPQGHVYAQTPPASEQVKPTRDVYLYISTGQAKIQVPDVTGLPAGQAYTTLQNDGFTNIKDVQVQSAEVPAGDVVASNPPANSKVTPNTPITLQVSQGAETSVPDVIGMTLSEATNALKQAHLQLGQVNQIAYPAAPDGSVFNTFPYKPGDQVPAGTTIDLWVATNSGTANNTTGNETGSGGGNAANATNTTNTSLDNLPPDTHVRPVTIRVPDKNGKPIQVLIDKSDAVSSNEAAVNQTITKDSTWTITLYLTPDSQGEIQVYENGKLKQDYPVQY</sequence>
<comment type="catalytic activity">
    <reaction evidence="7">
        <text>L-threonyl-[protein] + ATP = O-phospho-L-threonyl-[protein] + ADP + H(+)</text>
        <dbReference type="Rhea" id="RHEA:46608"/>
        <dbReference type="Rhea" id="RHEA-COMP:11060"/>
        <dbReference type="Rhea" id="RHEA-COMP:11605"/>
        <dbReference type="ChEBI" id="CHEBI:15378"/>
        <dbReference type="ChEBI" id="CHEBI:30013"/>
        <dbReference type="ChEBI" id="CHEBI:30616"/>
        <dbReference type="ChEBI" id="CHEBI:61977"/>
        <dbReference type="ChEBI" id="CHEBI:456216"/>
        <dbReference type="EC" id="2.7.11.1"/>
    </reaction>
</comment>
<dbReference type="CDD" id="cd06577">
    <property type="entry name" value="PASTA_pknB"/>
    <property type="match status" value="3"/>
</dbReference>
<feature type="domain" description="PASTA" evidence="13">
    <location>
        <begin position="423"/>
        <end position="490"/>
    </location>
</feature>
<dbReference type="GO" id="GO:0004674">
    <property type="term" value="F:protein serine/threonine kinase activity"/>
    <property type="evidence" value="ECO:0007669"/>
    <property type="project" value="UniProtKB-EC"/>
</dbReference>
<dbReference type="NCBIfam" id="NF033483">
    <property type="entry name" value="PknB_PASTA_kin"/>
    <property type="match status" value="1"/>
</dbReference>
<dbReference type="SMART" id="SM00740">
    <property type="entry name" value="PASTA"/>
    <property type="match status" value="3"/>
</dbReference>
<evidence type="ECO:0000256" key="10">
    <source>
        <dbReference type="SAM" id="MobiDB-lite"/>
    </source>
</evidence>
<keyword evidence="11" id="KW-0812">Transmembrane</keyword>
<dbReference type="PROSITE" id="PS50011">
    <property type="entry name" value="PROTEIN_KINASE_DOM"/>
    <property type="match status" value="1"/>
</dbReference>
<dbReference type="InterPro" id="IPR005543">
    <property type="entry name" value="PASTA_dom"/>
</dbReference>
<dbReference type="InterPro" id="IPR000719">
    <property type="entry name" value="Prot_kinase_dom"/>
</dbReference>
<dbReference type="Pfam" id="PF00069">
    <property type="entry name" value="Pkinase"/>
    <property type="match status" value="1"/>
</dbReference>
<feature type="domain" description="PASTA" evidence="13">
    <location>
        <begin position="353"/>
        <end position="422"/>
    </location>
</feature>
<dbReference type="RefSeq" id="WP_274456194.1">
    <property type="nucleotide sequence ID" value="NZ_CP067097.1"/>
</dbReference>
<dbReference type="SMART" id="SM00220">
    <property type="entry name" value="S_TKc"/>
    <property type="match status" value="1"/>
</dbReference>